<keyword evidence="3" id="KW-1185">Reference proteome</keyword>
<name>A0A1M4WS66_9GAMM</name>
<evidence type="ECO:0008006" key="4">
    <source>
        <dbReference type="Google" id="ProtNLM"/>
    </source>
</evidence>
<dbReference type="EMBL" id="FQVF01000004">
    <property type="protein sequence ID" value="SHE83893.1"/>
    <property type="molecule type" value="Genomic_DNA"/>
</dbReference>
<protein>
    <recommendedName>
        <fullName evidence="4">STAS domain-containing protein</fullName>
    </recommendedName>
</protein>
<dbReference type="AlphaFoldDB" id="A0A1M4WS66"/>
<evidence type="ECO:0000256" key="1">
    <source>
        <dbReference type="SAM" id="Coils"/>
    </source>
</evidence>
<dbReference type="SUPFAM" id="SSF55874">
    <property type="entry name" value="ATPase domain of HSP90 chaperone/DNA topoisomerase II/histidine kinase"/>
    <property type="match status" value="1"/>
</dbReference>
<accession>A0A1M4WS66</accession>
<gene>
    <name evidence="2" type="ORF">SAMN02745753_00866</name>
</gene>
<dbReference type="RefSeq" id="WP_072838502.1">
    <property type="nucleotide sequence ID" value="NZ_FQVF01000004.1"/>
</dbReference>
<dbReference type="Proteomes" id="UP000184517">
    <property type="component" value="Unassembled WGS sequence"/>
</dbReference>
<dbReference type="OrthoDB" id="7060558at2"/>
<organism evidence="2 3">
    <name type="scientific">Marinomonas polaris DSM 16579</name>
    <dbReference type="NCBI Taxonomy" id="1122206"/>
    <lineage>
        <taxon>Bacteria</taxon>
        <taxon>Pseudomonadati</taxon>
        <taxon>Pseudomonadota</taxon>
        <taxon>Gammaproteobacteria</taxon>
        <taxon>Oceanospirillales</taxon>
        <taxon>Oceanospirillaceae</taxon>
        <taxon>Marinomonas</taxon>
    </lineage>
</organism>
<feature type="coiled-coil region" evidence="1">
    <location>
        <begin position="293"/>
        <end position="320"/>
    </location>
</feature>
<keyword evidence="1" id="KW-0175">Coiled coil</keyword>
<dbReference type="Gene3D" id="3.30.565.10">
    <property type="entry name" value="Histidine kinase-like ATPase, C-terminal domain"/>
    <property type="match status" value="1"/>
</dbReference>
<dbReference type="STRING" id="1122206.SAMN02745753_00866"/>
<dbReference type="InterPro" id="IPR036890">
    <property type="entry name" value="HATPase_C_sf"/>
</dbReference>
<evidence type="ECO:0000313" key="3">
    <source>
        <dbReference type="Proteomes" id="UP000184517"/>
    </source>
</evidence>
<evidence type="ECO:0000313" key="2">
    <source>
        <dbReference type="EMBL" id="SHE83893.1"/>
    </source>
</evidence>
<reference evidence="3" key="1">
    <citation type="submission" date="2016-11" db="EMBL/GenBank/DDBJ databases">
        <authorList>
            <person name="Varghese N."/>
            <person name="Submissions S."/>
        </authorList>
    </citation>
    <scope>NUCLEOTIDE SEQUENCE [LARGE SCALE GENOMIC DNA]</scope>
    <source>
        <strain evidence="3">DSM 16579</strain>
    </source>
</reference>
<sequence length="331" mass="35800">MAISGPIKLSNSITEDDLEELANYLPESSVHSTIIVDLNDLSFIEIGPLAFLISRIQQWRSQEIIVEIDAQSASCFSYLQRIDFFNCLGIETPEQFQRHSAAGKFHPAAEISNQSSGLADSLSEKIAEAVIGETCSQDDFTDQPPTEGAFEAIAYSVSELIKNIQQHSKGKGIVISQYYLSKGVAKVAIFDDGIGIKQSFIESGSSYGSNLSNDIDAIQLALQGEVSSKLTASGTSNAVYGGLPDNAGVGLTFLTMLAIRAGGDFTIISGNGLVSSGKATKINQKTVGTFVHLSFNRAQLESFEILLEEIKREVLHLDEEEQQEDLSSLFE</sequence>
<proteinExistence type="predicted"/>